<evidence type="ECO:0000256" key="3">
    <source>
        <dbReference type="ARBA" id="ARBA00022980"/>
    </source>
</evidence>
<dbReference type="SUPFAM" id="SSF50715">
    <property type="entry name" value="Ribosomal protein L25-like"/>
    <property type="match status" value="1"/>
</dbReference>
<dbReference type="NCBIfam" id="TIGR00731">
    <property type="entry name" value="bL25_bact_ctc"/>
    <property type="match status" value="1"/>
</dbReference>
<evidence type="ECO:0000313" key="10">
    <source>
        <dbReference type="Proteomes" id="UP001243212"/>
    </source>
</evidence>
<comment type="similarity">
    <text evidence="5">Belongs to the bacterial ribosomal protein bL25 family. CTC subfamily.</text>
</comment>
<dbReference type="InterPro" id="IPR011035">
    <property type="entry name" value="Ribosomal_bL25/Gln-tRNA_synth"/>
</dbReference>
<dbReference type="RefSeq" id="WP_307682368.1">
    <property type="nucleotide sequence ID" value="NZ_JAUSQX010000001.1"/>
</dbReference>
<dbReference type="InterPro" id="IPR037121">
    <property type="entry name" value="Ribosomal_bL25_C"/>
</dbReference>
<dbReference type="GO" id="GO:0005840">
    <property type="term" value="C:ribosome"/>
    <property type="evidence" value="ECO:0007669"/>
    <property type="project" value="UniProtKB-KW"/>
</dbReference>
<name>A0ABT9NG23_9ACTO</name>
<dbReference type="CDD" id="cd00495">
    <property type="entry name" value="Ribosomal_L25_TL5_CTC"/>
    <property type="match status" value="1"/>
</dbReference>
<gene>
    <name evidence="5" type="primary">rplY</name>
    <name evidence="5" type="synonym">ctc</name>
    <name evidence="9" type="ORF">J2S70_000712</name>
</gene>
<feature type="region of interest" description="Disordered" evidence="6">
    <location>
        <begin position="1"/>
        <end position="22"/>
    </location>
</feature>
<dbReference type="Pfam" id="PF14693">
    <property type="entry name" value="Ribosomal_TL5_C"/>
    <property type="match status" value="1"/>
</dbReference>
<comment type="subunit">
    <text evidence="5">Part of the 50S ribosomal subunit; part of the 5S rRNA/L5/L18/L25 subcomplex. Contacts the 5S rRNA. Binds to the 5S rRNA independently of L5 and L18.</text>
</comment>
<dbReference type="Gene3D" id="2.170.120.20">
    <property type="entry name" value="Ribosomal protein L25, beta domain"/>
    <property type="match status" value="1"/>
</dbReference>
<evidence type="ECO:0000313" key="9">
    <source>
        <dbReference type="EMBL" id="MDP9806130.1"/>
    </source>
</evidence>
<keyword evidence="4 5" id="KW-0687">Ribonucleoprotein</keyword>
<comment type="function">
    <text evidence="5">This is one of the proteins that binds to the 5S RNA in the ribosome where it forms part of the central protuberance.</text>
</comment>
<comment type="caution">
    <text evidence="9">The sequence shown here is derived from an EMBL/GenBank/DDBJ whole genome shotgun (WGS) entry which is preliminary data.</text>
</comment>
<dbReference type="Proteomes" id="UP001243212">
    <property type="component" value="Unassembled WGS sequence"/>
</dbReference>
<dbReference type="InterPro" id="IPR001021">
    <property type="entry name" value="Ribosomal_bL25_long"/>
</dbReference>
<keyword evidence="3 5" id="KW-0689">Ribosomal protein</keyword>
<dbReference type="InterPro" id="IPR020057">
    <property type="entry name" value="Ribosomal_bL25_b-dom"/>
</dbReference>
<dbReference type="InterPro" id="IPR029751">
    <property type="entry name" value="Ribosomal_L25_dom"/>
</dbReference>
<dbReference type="PANTHER" id="PTHR33284:SF1">
    <property type="entry name" value="RIBOSOMAL PROTEIN L25_GLN-TRNA SYNTHETASE, ANTI-CODON-BINDING DOMAIN-CONTAINING PROTEIN"/>
    <property type="match status" value="1"/>
</dbReference>
<keyword evidence="2 5" id="KW-0694">RNA-binding</keyword>
<evidence type="ECO:0000256" key="4">
    <source>
        <dbReference type="ARBA" id="ARBA00023274"/>
    </source>
</evidence>
<dbReference type="Gene3D" id="2.40.240.10">
    <property type="entry name" value="Ribosomal Protein L25, Chain P"/>
    <property type="match status" value="1"/>
</dbReference>
<evidence type="ECO:0000259" key="8">
    <source>
        <dbReference type="Pfam" id="PF14693"/>
    </source>
</evidence>
<dbReference type="InterPro" id="IPR020930">
    <property type="entry name" value="Ribosomal_uL5_bac-type"/>
</dbReference>
<evidence type="ECO:0000256" key="1">
    <source>
        <dbReference type="ARBA" id="ARBA00022730"/>
    </source>
</evidence>
<keyword evidence="1 5" id="KW-0699">rRNA-binding</keyword>
<keyword evidence="10" id="KW-1185">Reference proteome</keyword>
<feature type="compositionally biased region" description="Acidic residues" evidence="6">
    <location>
        <begin position="181"/>
        <end position="215"/>
    </location>
</feature>
<evidence type="ECO:0000259" key="7">
    <source>
        <dbReference type="Pfam" id="PF01386"/>
    </source>
</evidence>
<evidence type="ECO:0000256" key="5">
    <source>
        <dbReference type="HAMAP-Rule" id="MF_01334"/>
    </source>
</evidence>
<evidence type="ECO:0000256" key="2">
    <source>
        <dbReference type="ARBA" id="ARBA00022884"/>
    </source>
</evidence>
<sequence length="215" mass="23432">MASKTPKLETVKREEFGKGASRRMRRDGRLPAVVYGHGEDPLHLTLDYHDTFLIVRGNPNALINLELDGEKQLVIVKEIQRNPLTRLVEHLDLLRVKADQKVEVDITLEIVGEPAGNAIATLELMSITVLAPVSDIPETLQIDVEGVEDGNNLSVSDIKFPEGVTTELDPEEVIVVVAEPQEVELPEPEEGEEEAGEEAAEGGEEAAEGGEGSEE</sequence>
<reference evidence="9 10" key="1">
    <citation type="submission" date="2023-07" db="EMBL/GenBank/DDBJ databases">
        <title>Sequencing the genomes of 1000 actinobacteria strains.</title>
        <authorList>
            <person name="Klenk H.-P."/>
        </authorList>
    </citation>
    <scope>NUCLEOTIDE SEQUENCE [LARGE SCALE GENOMIC DNA]</scope>
    <source>
        <strain evidence="9 10">DSM 17163</strain>
    </source>
</reference>
<dbReference type="PANTHER" id="PTHR33284">
    <property type="entry name" value="RIBOSOMAL PROTEIN L25/GLN-TRNA SYNTHETASE, ANTI-CODON-BINDING DOMAIN-CONTAINING PROTEIN"/>
    <property type="match status" value="1"/>
</dbReference>
<dbReference type="InterPro" id="IPR020056">
    <property type="entry name" value="Rbsml_bL25/Gln-tRNA_synth_N"/>
</dbReference>
<feature type="domain" description="Large ribosomal subunit protein bL25 beta" evidence="8">
    <location>
        <begin position="101"/>
        <end position="181"/>
    </location>
</feature>
<accession>A0ABT9NG23</accession>
<proteinExistence type="inferred from homology"/>
<feature type="region of interest" description="Disordered" evidence="6">
    <location>
        <begin position="179"/>
        <end position="215"/>
    </location>
</feature>
<dbReference type="EMBL" id="JAUSQX010000001">
    <property type="protein sequence ID" value="MDP9806130.1"/>
    <property type="molecule type" value="Genomic_DNA"/>
</dbReference>
<feature type="compositionally biased region" description="Basic and acidic residues" evidence="6">
    <location>
        <begin position="1"/>
        <end position="17"/>
    </location>
</feature>
<dbReference type="Pfam" id="PF01386">
    <property type="entry name" value="Ribosomal_L25p"/>
    <property type="match status" value="1"/>
</dbReference>
<evidence type="ECO:0000256" key="6">
    <source>
        <dbReference type="SAM" id="MobiDB-lite"/>
    </source>
</evidence>
<protein>
    <recommendedName>
        <fullName evidence="5">Large ribosomal subunit protein bL25</fullName>
    </recommendedName>
    <alternativeName>
        <fullName evidence="5">General stress protein CTC</fullName>
    </alternativeName>
</protein>
<organism evidence="9 10">
    <name type="scientific">Trueperella bonasi</name>
    <dbReference type="NCBI Taxonomy" id="312286"/>
    <lineage>
        <taxon>Bacteria</taxon>
        <taxon>Bacillati</taxon>
        <taxon>Actinomycetota</taxon>
        <taxon>Actinomycetes</taxon>
        <taxon>Actinomycetales</taxon>
        <taxon>Actinomycetaceae</taxon>
        <taxon>Trueperella</taxon>
    </lineage>
</organism>
<dbReference type="NCBIfam" id="NF004131">
    <property type="entry name" value="PRK05618.2-1"/>
    <property type="match status" value="1"/>
</dbReference>
<feature type="domain" description="Large ribosomal subunit protein bL25 L25" evidence="7">
    <location>
        <begin position="8"/>
        <end position="93"/>
    </location>
</feature>
<dbReference type="HAMAP" id="MF_01334">
    <property type="entry name" value="Ribosomal_bL25_CTC"/>
    <property type="match status" value="1"/>
</dbReference>